<proteinExistence type="predicted"/>
<evidence type="ECO:0000313" key="2">
    <source>
        <dbReference type="Proteomes" id="UP000805193"/>
    </source>
</evidence>
<evidence type="ECO:0000313" key="1">
    <source>
        <dbReference type="EMBL" id="KAG0435573.1"/>
    </source>
</evidence>
<protein>
    <submittedName>
        <fullName evidence="1">Uncharacterized protein</fullName>
    </submittedName>
</protein>
<name>A0AC60QNC2_IXOPE</name>
<organism evidence="1 2">
    <name type="scientific">Ixodes persulcatus</name>
    <name type="common">Taiga tick</name>
    <dbReference type="NCBI Taxonomy" id="34615"/>
    <lineage>
        <taxon>Eukaryota</taxon>
        <taxon>Metazoa</taxon>
        <taxon>Ecdysozoa</taxon>
        <taxon>Arthropoda</taxon>
        <taxon>Chelicerata</taxon>
        <taxon>Arachnida</taxon>
        <taxon>Acari</taxon>
        <taxon>Parasitiformes</taxon>
        <taxon>Ixodida</taxon>
        <taxon>Ixodoidea</taxon>
        <taxon>Ixodidae</taxon>
        <taxon>Ixodinae</taxon>
        <taxon>Ixodes</taxon>
    </lineage>
</organism>
<reference evidence="1 2" key="1">
    <citation type="journal article" date="2020" name="Cell">
        <title>Large-Scale Comparative Analyses of Tick Genomes Elucidate Their Genetic Diversity and Vector Capacities.</title>
        <authorList>
            <consortium name="Tick Genome and Microbiome Consortium (TIGMIC)"/>
            <person name="Jia N."/>
            <person name="Wang J."/>
            <person name="Shi W."/>
            <person name="Du L."/>
            <person name="Sun Y."/>
            <person name="Zhan W."/>
            <person name="Jiang J.F."/>
            <person name="Wang Q."/>
            <person name="Zhang B."/>
            <person name="Ji P."/>
            <person name="Bell-Sakyi L."/>
            <person name="Cui X.M."/>
            <person name="Yuan T.T."/>
            <person name="Jiang B.G."/>
            <person name="Yang W.F."/>
            <person name="Lam T.T."/>
            <person name="Chang Q.C."/>
            <person name="Ding S.J."/>
            <person name="Wang X.J."/>
            <person name="Zhu J.G."/>
            <person name="Ruan X.D."/>
            <person name="Zhao L."/>
            <person name="Wei J.T."/>
            <person name="Ye R.Z."/>
            <person name="Que T.C."/>
            <person name="Du C.H."/>
            <person name="Zhou Y.H."/>
            <person name="Cheng J.X."/>
            <person name="Dai P.F."/>
            <person name="Guo W.B."/>
            <person name="Han X.H."/>
            <person name="Huang E.J."/>
            <person name="Li L.F."/>
            <person name="Wei W."/>
            <person name="Gao Y.C."/>
            <person name="Liu J.Z."/>
            <person name="Shao H.Z."/>
            <person name="Wang X."/>
            <person name="Wang C.C."/>
            <person name="Yang T.C."/>
            <person name="Huo Q.B."/>
            <person name="Li W."/>
            <person name="Chen H.Y."/>
            <person name="Chen S.E."/>
            <person name="Zhou L.G."/>
            <person name="Ni X.B."/>
            <person name="Tian J.H."/>
            <person name="Sheng Y."/>
            <person name="Liu T."/>
            <person name="Pan Y.S."/>
            <person name="Xia L.Y."/>
            <person name="Li J."/>
            <person name="Zhao F."/>
            <person name="Cao W.C."/>
        </authorList>
    </citation>
    <scope>NUCLEOTIDE SEQUENCE [LARGE SCALE GENOMIC DNA]</scope>
    <source>
        <strain evidence="1">Iper-2018</strain>
    </source>
</reference>
<feature type="non-terminal residue" evidence="1">
    <location>
        <position position="1"/>
    </location>
</feature>
<accession>A0AC60QNC2</accession>
<dbReference type="Proteomes" id="UP000805193">
    <property type="component" value="Unassembled WGS sequence"/>
</dbReference>
<comment type="caution">
    <text evidence="1">The sequence shown here is derived from an EMBL/GenBank/DDBJ whole genome shotgun (WGS) entry which is preliminary data.</text>
</comment>
<dbReference type="EMBL" id="JABSTQ010007530">
    <property type="protein sequence ID" value="KAG0435573.1"/>
    <property type="molecule type" value="Genomic_DNA"/>
</dbReference>
<keyword evidence="2" id="KW-1185">Reference proteome</keyword>
<sequence>VPDGSEDEDEAALREQLLQAVMRNRVTKAPTSEPRLEGSTQPGSPATPVPPSAGGTPPVVESPKVRVMQRAPAKKTDSTFRDTRRAAPVVINLAADDTTEEEESEDENALLPSEASFSLGLDQLLKEARMKAQGPPPEEPAPPAVTLTPASVLKLSQAQQLEYRRLKAEIARRELRSATAPTVEISAAERQRLNKQRKLKQQAAMMRSLRALENTLHAERKALRLEDKRMGSLRTEVLTKKSAVRGTQVRIQKLKEQLATLEKVVAGHVTVIRKANVQLQALQGEVDKRKEHIVDLERQCQHHGRALYGASYKVPATADALSSPATSATPTKRKISIGSFQQIQKRARIVVPFETDNAARSRRTDAAYLAEKIRLQKLEEAMRLRLQELKQASGAKGATTPQSVSAPATPPPPAAAPATETSPPVDRASPTKAATRVVIAATAASKEKARTEKVAEKENFVGAPAVVGKVAPCVEEKVRAYSDPSIIGGTAPMRDWLLQAETAEEKALNRNRRAMEALFVAHCAKQTLASLPQVNVLVSTEFPLPREDTPRRLELCLLKSQREQLSPAATTHHAVDVSEPYRSPLCHLGSYRLSPHLLRQPGAWLEGTAHAHKVQPRVHLCRYELDGACYDDHCTWQHAKDYACSPEEVLLDLALYAPSLLGVSAGDSAQQCRAKAETYVANMRKKHKGLDLRSLCRLVVTEVNRSLKKAAPHYSSLEKRRWSLRQCQAPVWASRSPEAAEKPTLLAPKKDWKSLLQRRLEPSEDPELADLEPEVRYFDSCHLGIQALEEVVAQEPHNVELWLRLAYRHLHNRRGGDPESRLDQALHVFSQALESNRGSPEVWCHYLGWYGAHPQCQDLAYLCRRALDYCPHNSVWWKSVTLAEGVQAQGQLCQQQLYHLTQGLAKGDTTPDSGWILEVLLYWARLSSLSGNLALAFLILKTAVKSVIGFEHFVVESEAGELMDATTQDILQCANMLLSPNDLCFLWLCFLYFVEFRHLPACLFSTEQGSLGRLCSKDCFEIPWHERRTLTQSYDALCCAFHEGIDELGGPERCLPLFASQLALMVSQGMGSEAVVLCDSVLLDNPTWSEGWIELAELHLHLGDTAQATKALRSGLSQVPGDARLVFKAATRNFELSGFELRELLKDFVATHFCVEALSTDACNDSTTESRVGFPKLPKNSQCSAVHAHLIYIELMKKTGAAESDITELYETLVTISSSTSDVQLAWWCYLNYCLQRPTSSSSSVSSLIRRCLESAPAQRPLPAEPRKTWHDPSFFNRVLELLLSHVPSTRDQADLLMSYLGDGAAGKRRNTALVQR</sequence>
<gene>
    <name evidence="1" type="ORF">HPB47_018408</name>
</gene>